<gene>
    <name evidence="2" type="ORF">PG993_012560</name>
</gene>
<reference evidence="2 3" key="1">
    <citation type="submission" date="2023-01" db="EMBL/GenBank/DDBJ databases">
        <title>Analysis of 21 Apiospora genomes using comparative genomics revels a genus with tremendous synthesis potential of carbohydrate active enzymes and secondary metabolites.</title>
        <authorList>
            <person name="Sorensen T."/>
        </authorList>
    </citation>
    <scope>NUCLEOTIDE SEQUENCE [LARGE SCALE GENOMIC DNA]</scope>
    <source>
        <strain evidence="2 3">CBS 33761</strain>
    </source>
</reference>
<proteinExistence type="predicted"/>
<keyword evidence="3" id="KW-1185">Reference proteome</keyword>
<evidence type="ECO:0000313" key="3">
    <source>
        <dbReference type="Proteomes" id="UP001444661"/>
    </source>
</evidence>
<name>A0ABR1S2U2_9PEZI</name>
<evidence type="ECO:0000256" key="1">
    <source>
        <dbReference type="SAM" id="MobiDB-lite"/>
    </source>
</evidence>
<dbReference type="EMBL" id="JAQQWK010000011">
    <property type="protein sequence ID" value="KAK8024494.1"/>
    <property type="molecule type" value="Genomic_DNA"/>
</dbReference>
<dbReference type="Proteomes" id="UP001444661">
    <property type="component" value="Unassembled WGS sequence"/>
</dbReference>
<sequence length="174" mass="18621">MSGAAHSTPPGGDIVGSHRSAAAPDIGSSDVININISIDDGLLACTTSSAINSHKPGESYGFPHRALLLSGPPSSDGENYHLGLDNSSGSRRSSRDMETPFGLSNSNNVPRHQYHCPGCNCIDRTSFRGGNDTEYYPPISPRPVDSSIALPGQREPPSDREVFLWDEILRADKF</sequence>
<organism evidence="2 3">
    <name type="scientific">Apiospora rasikravindrae</name>
    <dbReference type="NCBI Taxonomy" id="990691"/>
    <lineage>
        <taxon>Eukaryota</taxon>
        <taxon>Fungi</taxon>
        <taxon>Dikarya</taxon>
        <taxon>Ascomycota</taxon>
        <taxon>Pezizomycotina</taxon>
        <taxon>Sordariomycetes</taxon>
        <taxon>Xylariomycetidae</taxon>
        <taxon>Amphisphaeriales</taxon>
        <taxon>Apiosporaceae</taxon>
        <taxon>Apiospora</taxon>
    </lineage>
</organism>
<comment type="caution">
    <text evidence="2">The sequence shown here is derived from an EMBL/GenBank/DDBJ whole genome shotgun (WGS) entry which is preliminary data.</text>
</comment>
<accession>A0ABR1S2U2</accession>
<protein>
    <submittedName>
        <fullName evidence="2">Uncharacterized protein</fullName>
    </submittedName>
</protein>
<feature type="region of interest" description="Disordered" evidence="1">
    <location>
        <begin position="1"/>
        <end position="21"/>
    </location>
</feature>
<evidence type="ECO:0000313" key="2">
    <source>
        <dbReference type="EMBL" id="KAK8024494.1"/>
    </source>
</evidence>
<feature type="region of interest" description="Disordered" evidence="1">
    <location>
        <begin position="64"/>
        <end position="106"/>
    </location>
</feature>